<dbReference type="Gene3D" id="3.40.50.300">
    <property type="entry name" value="P-loop containing nucleotide triphosphate hydrolases"/>
    <property type="match status" value="1"/>
</dbReference>
<dbReference type="Pfam" id="PF01300">
    <property type="entry name" value="Sua5_yciO_yrdC"/>
    <property type="match status" value="1"/>
</dbReference>
<dbReference type="GO" id="GO:0003725">
    <property type="term" value="F:double-stranded RNA binding"/>
    <property type="evidence" value="ECO:0007669"/>
    <property type="project" value="InterPro"/>
</dbReference>
<dbReference type="GO" id="GO:0005737">
    <property type="term" value="C:cytoplasm"/>
    <property type="evidence" value="ECO:0007669"/>
    <property type="project" value="UniProtKB-SubCell"/>
</dbReference>
<dbReference type="GO" id="GO:0002949">
    <property type="term" value="P:tRNA threonylcarbamoyladenosine modification"/>
    <property type="evidence" value="ECO:0007669"/>
    <property type="project" value="InterPro"/>
</dbReference>
<dbReference type="GO" id="GO:0061710">
    <property type="term" value="F:L-threonylcarbamoyladenylate synthase"/>
    <property type="evidence" value="ECO:0007669"/>
    <property type="project" value="UniProtKB-EC"/>
</dbReference>
<dbReference type="EMBL" id="MGAV01000020">
    <property type="protein sequence ID" value="OGK53400.1"/>
    <property type="molecule type" value="Genomic_DNA"/>
</dbReference>
<name>A0A1F7JCQ9_9BACT</name>
<evidence type="ECO:0000313" key="9">
    <source>
        <dbReference type="Proteomes" id="UP000177418"/>
    </source>
</evidence>
<dbReference type="Pfam" id="PF02367">
    <property type="entry name" value="TsaE"/>
    <property type="match status" value="1"/>
</dbReference>
<keyword evidence="4" id="KW-0963">Cytoplasm</keyword>
<dbReference type="InterPro" id="IPR003442">
    <property type="entry name" value="T6A_TsaE"/>
</dbReference>
<dbReference type="SUPFAM" id="SSF55821">
    <property type="entry name" value="YrdC/RibB"/>
    <property type="match status" value="1"/>
</dbReference>
<dbReference type="InterPro" id="IPR027417">
    <property type="entry name" value="P-loop_NTPase"/>
</dbReference>
<reference evidence="8 9" key="1">
    <citation type="journal article" date="2016" name="Nat. Commun.">
        <title>Thousands of microbial genomes shed light on interconnected biogeochemical processes in an aquifer system.</title>
        <authorList>
            <person name="Anantharaman K."/>
            <person name="Brown C.T."/>
            <person name="Hug L.A."/>
            <person name="Sharon I."/>
            <person name="Castelle C.J."/>
            <person name="Probst A.J."/>
            <person name="Thomas B.C."/>
            <person name="Singh A."/>
            <person name="Wilkins M.J."/>
            <person name="Karaoz U."/>
            <person name="Brodie E.L."/>
            <person name="Williams K.H."/>
            <person name="Hubbard S.S."/>
            <person name="Banfield J.F."/>
        </authorList>
    </citation>
    <scope>NUCLEOTIDE SEQUENCE [LARGE SCALE GENOMIC DNA]</scope>
</reference>
<dbReference type="Gene3D" id="3.90.870.10">
    <property type="entry name" value="DHBP synthase"/>
    <property type="match status" value="1"/>
</dbReference>
<dbReference type="PANTHER" id="PTHR17490:SF10">
    <property type="entry name" value="THREONYLCARBAMOYL-AMP SYNTHASE"/>
    <property type="match status" value="1"/>
</dbReference>
<evidence type="ECO:0000256" key="6">
    <source>
        <dbReference type="ARBA" id="ARBA00048366"/>
    </source>
</evidence>
<comment type="subcellular location">
    <subcellularLocation>
        <location evidence="1">Cytoplasm</location>
    </subcellularLocation>
</comment>
<proteinExistence type="inferred from homology"/>
<dbReference type="NCBIfam" id="TIGR00150">
    <property type="entry name" value="T6A_YjeE"/>
    <property type="match status" value="1"/>
</dbReference>
<evidence type="ECO:0000256" key="3">
    <source>
        <dbReference type="ARBA" id="ARBA00012584"/>
    </source>
</evidence>
<evidence type="ECO:0000256" key="5">
    <source>
        <dbReference type="ARBA" id="ARBA00022679"/>
    </source>
</evidence>
<evidence type="ECO:0000256" key="2">
    <source>
        <dbReference type="ARBA" id="ARBA00007663"/>
    </source>
</evidence>
<accession>A0A1F7JCQ9</accession>
<dbReference type="GO" id="GO:0000049">
    <property type="term" value="F:tRNA binding"/>
    <property type="evidence" value="ECO:0007669"/>
    <property type="project" value="TreeGrafter"/>
</dbReference>
<dbReference type="InterPro" id="IPR006070">
    <property type="entry name" value="Sua5-like_dom"/>
</dbReference>
<keyword evidence="5" id="KW-0808">Transferase</keyword>
<organism evidence="8 9">
    <name type="scientific">Candidatus Roizmanbacteria bacterium RIFCSPLOWO2_02_FULL_36_11</name>
    <dbReference type="NCBI Taxonomy" id="1802071"/>
    <lineage>
        <taxon>Bacteria</taxon>
        <taxon>Candidatus Roizmaniibacteriota</taxon>
    </lineage>
</organism>
<dbReference type="InterPro" id="IPR050156">
    <property type="entry name" value="TC-AMP_synthase_SUA5"/>
</dbReference>
<gene>
    <name evidence="8" type="ORF">A3H78_02555</name>
</gene>
<dbReference type="Proteomes" id="UP000177418">
    <property type="component" value="Unassembled WGS sequence"/>
</dbReference>
<dbReference type="InterPro" id="IPR017945">
    <property type="entry name" value="DHBP_synth_RibB-like_a/b_dom"/>
</dbReference>
<dbReference type="NCBIfam" id="TIGR00057">
    <property type="entry name" value="L-threonylcarbamoyladenylate synthase"/>
    <property type="match status" value="1"/>
</dbReference>
<protein>
    <recommendedName>
        <fullName evidence="3">L-threonylcarbamoyladenylate synthase</fullName>
        <ecNumber evidence="3">2.7.7.87</ecNumber>
    </recommendedName>
</protein>
<dbReference type="EC" id="2.7.7.87" evidence="3"/>
<comment type="similarity">
    <text evidence="2">Belongs to the SUA5 family.</text>
</comment>
<feature type="domain" description="YrdC-like" evidence="7">
    <location>
        <begin position="12"/>
        <end position="201"/>
    </location>
</feature>
<dbReference type="GO" id="GO:0006450">
    <property type="term" value="P:regulation of translational fidelity"/>
    <property type="evidence" value="ECO:0007669"/>
    <property type="project" value="TreeGrafter"/>
</dbReference>
<dbReference type="AlphaFoldDB" id="A0A1F7JCQ9"/>
<evidence type="ECO:0000256" key="4">
    <source>
        <dbReference type="ARBA" id="ARBA00022490"/>
    </source>
</evidence>
<evidence type="ECO:0000313" key="8">
    <source>
        <dbReference type="EMBL" id="OGK53400.1"/>
    </source>
</evidence>
<sequence length="358" mass="40506">MEIIKLNKKKISEAVDQTINVLKKGGLVVVPTDTVYGLAVDAENEAAIAKLIQFKSRPAGKAISIFVASLHDAKRYVVIDSKNESILKEIFPGPFTAILNSKHKSSRQLESDFESLGIRIPDNLFINELLVKYGRPITATSANLSGGPIVYSVDNLFRQISRKKRDLIDLVVNYGKLPYHKPSTVIDLTGDKLTMLRLGDNQLLNKKSYISASEAETKKIASEFIKKYDKNNQRRALAIILQGELGSGKTQFVKGIGAHFGIKDIISPSFVVYYEYNIPRQSRRRLYHVDLYNISEKNEFAYLGFEEMLKPRNIICIEWGEKSAPIYNILKDKSIIVHVKIKYSNENRRQIEISINNL</sequence>
<comment type="catalytic activity">
    <reaction evidence="6">
        <text>L-threonine + hydrogencarbonate + ATP = L-threonylcarbamoyladenylate + diphosphate + H2O</text>
        <dbReference type="Rhea" id="RHEA:36407"/>
        <dbReference type="ChEBI" id="CHEBI:15377"/>
        <dbReference type="ChEBI" id="CHEBI:17544"/>
        <dbReference type="ChEBI" id="CHEBI:30616"/>
        <dbReference type="ChEBI" id="CHEBI:33019"/>
        <dbReference type="ChEBI" id="CHEBI:57926"/>
        <dbReference type="ChEBI" id="CHEBI:73682"/>
        <dbReference type="EC" id="2.7.7.87"/>
    </reaction>
</comment>
<comment type="caution">
    <text evidence="8">The sequence shown here is derived from an EMBL/GenBank/DDBJ whole genome shotgun (WGS) entry which is preliminary data.</text>
</comment>
<dbReference type="PROSITE" id="PS51163">
    <property type="entry name" value="YRDC"/>
    <property type="match status" value="1"/>
</dbReference>
<evidence type="ECO:0000256" key="1">
    <source>
        <dbReference type="ARBA" id="ARBA00004496"/>
    </source>
</evidence>
<dbReference type="SUPFAM" id="SSF52540">
    <property type="entry name" value="P-loop containing nucleoside triphosphate hydrolases"/>
    <property type="match status" value="1"/>
</dbReference>
<evidence type="ECO:0000259" key="7">
    <source>
        <dbReference type="PROSITE" id="PS51163"/>
    </source>
</evidence>
<dbReference type="PANTHER" id="PTHR17490">
    <property type="entry name" value="SUA5"/>
    <property type="match status" value="1"/>
</dbReference>